<evidence type="ECO:0000313" key="6">
    <source>
        <dbReference type="EMBL" id="RHH07263.1"/>
    </source>
</evidence>
<dbReference type="Gene3D" id="3.40.50.20">
    <property type="match status" value="1"/>
</dbReference>
<evidence type="ECO:0000256" key="1">
    <source>
        <dbReference type="ARBA" id="ARBA00007274"/>
    </source>
</evidence>
<dbReference type="EMBL" id="CP054003">
    <property type="protein sequence ID" value="QKH83272.1"/>
    <property type="molecule type" value="Genomic_DNA"/>
</dbReference>
<gene>
    <name evidence="6" type="ORF">DW228_19810</name>
    <name evidence="5" type="ORF">FOC69_02405</name>
    <name evidence="4" type="ORF">O1433_00785</name>
</gene>
<dbReference type="Pfam" id="PF00132">
    <property type="entry name" value="Hexapep"/>
    <property type="match status" value="1"/>
</dbReference>
<accession>A0A396BNK8</accession>
<dbReference type="Proteomes" id="UP000501467">
    <property type="component" value="Chromosome"/>
</dbReference>
<dbReference type="InterPro" id="IPR020019">
    <property type="entry name" value="AcTrfase_PglD-like"/>
</dbReference>
<dbReference type="InterPro" id="IPR011004">
    <property type="entry name" value="Trimer_LpxA-like_sf"/>
</dbReference>
<evidence type="ECO:0000259" key="3">
    <source>
        <dbReference type="Pfam" id="PF17836"/>
    </source>
</evidence>
<sequence>MNKEIYVLGIGHNTPVYLDLVESCGYTIKGLYHYNDERVGELDHGYPIIGSFNDLFSLNSLEGMNFALSQGDNKMRATIFEKIVEKKGSVPTLIHPSANVSKYAQLGRGVVVHMNTVVHPDVTVGDNTVLSYNVSVTHSTHIGKNCYLAFGVMLGAYTIVEDFVFIGIGAIVISGKVDSIGTFASVGAGAVVTKSVASYECVAGNPAKFIKTLK</sequence>
<reference evidence="4" key="3">
    <citation type="submission" date="2022-12" db="EMBL/GenBank/DDBJ databases">
        <title>Development of a Multilocus Sequence Typing Scheme for Bacteroides fragilis Based on Whole Genome Sequencing Data and Clinical Application.</title>
        <authorList>
            <person name="Nielsen F.D."/>
            <person name="Justesen U.S."/>
        </authorList>
    </citation>
    <scope>NUCLEOTIDE SEQUENCE</scope>
    <source>
        <strain evidence="4">BF_AM_ODE_DK_2015_4</strain>
    </source>
</reference>
<dbReference type="PANTHER" id="PTHR43300">
    <property type="entry name" value="ACETYLTRANSFERASE"/>
    <property type="match status" value="1"/>
</dbReference>
<dbReference type="EMBL" id="QRJE01000036">
    <property type="protein sequence ID" value="RHH07263.1"/>
    <property type="molecule type" value="Genomic_DNA"/>
</dbReference>
<dbReference type="SUPFAM" id="SSF51161">
    <property type="entry name" value="Trimeric LpxA-like enzymes"/>
    <property type="match status" value="1"/>
</dbReference>
<dbReference type="GO" id="GO:0016740">
    <property type="term" value="F:transferase activity"/>
    <property type="evidence" value="ECO:0007669"/>
    <property type="project" value="UniProtKB-KW"/>
</dbReference>
<dbReference type="RefSeq" id="WP_005778167.1">
    <property type="nucleotide sequence ID" value="NZ_CABJEQ010000001.1"/>
</dbReference>
<dbReference type="AlphaFoldDB" id="A0A396BNK8"/>
<dbReference type="InterPro" id="IPR050179">
    <property type="entry name" value="Trans_hexapeptide_repeat"/>
</dbReference>
<dbReference type="Gene3D" id="2.160.10.10">
    <property type="entry name" value="Hexapeptide repeat proteins"/>
    <property type="match status" value="2"/>
</dbReference>
<dbReference type="EMBL" id="JAPTZU010000001">
    <property type="protein sequence ID" value="MCZ2686046.1"/>
    <property type="molecule type" value="Genomic_DNA"/>
</dbReference>
<dbReference type="InterPro" id="IPR001451">
    <property type="entry name" value="Hexapep"/>
</dbReference>
<proteinExistence type="inferred from homology"/>
<comment type="similarity">
    <text evidence="1">Belongs to the transferase hexapeptide repeat family.</text>
</comment>
<feature type="binding site" evidence="2">
    <location>
        <position position="168"/>
    </location>
    <ligand>
        <name>acetyl-CoA</name>
        <dbReference type="ChEBI" id="CHEBI:57288"/>
    </ligand>
</feature>
<evidence type="ECO:0000313" key="7">
    <source>
        <dbReference type="Proteomes" id="UP000266644"/>
    </source>
</evidence>
<dbReference type="Proteomes" id="UP001079672">
    <property type="component" value="Unassembled WGS sequence"/>
</dbReference>
<organism evidence="6 7">
    <name type="scientific">Bacteroides fragilis</name>
    <dbReference type="NCBI Taxonomy" id="817"/>
    <lineage>
        <taxon>Bacteria</taxon>
        <taxon>Pseudomonadati</taxon>
        <taxon>Bacteroidota</taxon>
        <taxon>Bacteroidia</taxon>
        <taxon>Bacteroidales</taxon>
        <taxon>Bacteroidaceae</taxon>
        <taxon>Bacteroides</taxon>
    </lineage>
</organism>
<evidence type="ECO:0000313" key="4">
    <source>
        <dbReference type="EMBL" id="MCZ2686046.1"/>
    </source>
</evidence>
<evidence type="ECO:0000313" key="5">
    <source>
        <dbReference type="EMBL" id="QKH83272.1"/>
    </source>
</evidence>
<reference evidence="5 8" key="2">
    <citation type="submission" date="2020-05" db="EMBL/GenBank/DDBJ databases">
        <title>FDA dAtabase for Regulatory Grade micrObial Sequences (FDA-ARGOS): Supporting development and validation of Infectious Disease Dx tests.</title>
        <authorList>
            <person name="Bojja K."/>
            <person name="Kessler A."/>
            <person name="Tallon L."/>
            <person name="Sadzewicz L."/>
            <person name="Zhao X."/>
            <person name="Vavikolanu K."/>
            <person name="Mehta A."/>
            <person name="Aluvathingal J."/>
            <person name="Nadendla S."/>
            <person name="Myers T."/>
            <person name="Yan Y."/>
            <person name="Sichtig H."/>
        </authorList>
    </citation>
    <scope>NUCLEOTIDE SEQUENCE [LARGE SCALE GENOMIC DNA]</scope>
    <source>
        <strain evidence="5 8">FDAARGOS_763</strain>
    </source>
</reference>
<dbReference type="Proteomes" id="UP000266644">
    <property type="component" value="Unassembled WGS sequence"/>
</dbReference>
<feature type="domain" description="PglD N-terminal" evidence="3">
    <location>
        <begin position="5"/>
        <end position="83"/>
    </location>
</feature>
<dbReference type="CDD" id="cd03360">
    <property type="entry name" value="LbH_AT_putative"/>
    <property type="match status" value="1"/>
</dbReference>
<evidence type="ECO:0000313" key="8">
    <source>
        <dbReference type="Proteomes" id="UP000501467"/>
    </source>
</evidence>
<feature type="binding site" evidence="2">
    <location>
        <position position="71"/>
    </location>
    <ligand>
        <name>substrate</name>
    </ligand>
</feature>
<name>A0A396BNK8_BACFG</name>
<dbReference type="InterPro" id="IPR041561">
    <property type="entry name" value="PglD_N"/>
</dbReference>
<evidence type="ECO:0000256" key="2">
    <source>
        <dbReference type="PIRSR" id="PIRSR620019-2"/>
    </source>
</evidence>
<dbReference type="Pfam" id="PF17836">
    <property type="entry name" value="PglD_N"/>
    <property type="match status" value="1"/>
</dbReference>
<protein>
    <submittedName>
        <fullName evidence="6">Transferase</fullName>
    </submittedName>
</protein>
<reference evidence="6 7" key="1">
    <citation type="submission" date="2018-08" db="EMBL/GenBank/DDBJ databases">
        <title>A genome reference for cultivated species of the human gut microbiota.</title>
        <authorList>
            <person name="Zou Y."/>
            <person name="Xue W."/>
            <person name="Luo G."/>
        </authorList>
    </citation>
    <scope>NUCLEOTIDE SEQUENCE [LARGE SCALE GENOMIC DNA]</scope>
    <source>
        <strain evidence="6 7">AM18-6</strain>
    </source>
</reference>
<keyword evidence="6" id="KW-0808">Transferase</keyword>